<protein>
    <submittedName>
        <fullName evidence="1">Uncharacterized protein</fullName>
    </submittedName>
</protein>
<dbReference type="Proteomes" id="UP001345963">
    <property type="component" value="Unassembled WGS sequence"/>
</dbReference>
<accession>A0ABU7AZL9</accession>
<gene>
    <name evidence="1" type="ORF">ATANTOWER_024824</name>
</gene>
<dbReference type="EMBL" id="JAHUTI010035171">
    <property type="protein sequence ID" value="MED6243671.1"/>
    <property type="molecule type" value="Genomic_DNA"/>
</dbReference>
<comment type="caution">
    <text evidence="1">The sequence shown here is derived from an EMBL/GenBank/DDBJ whole genome shotgun (WGS) entry which is preliminary data.</text>
</comment>
<reference evidence="1 2" key="1">
    <citation type="submission" date="2021-07" db="EMBL/GenBank/DDBJ databases">
        <authorList>
            <person name="Palmer J.M."/>
        </authorList>
    </citation>
    <scope>NUCLEOTIDE SEQUENCE [LARGE SCALE GENOMIC DNA]</scope>
    <source>
        <strain evidence="1 2">AT_MEX2019</strain>
        <tissue evidence="1">Muscle</tissue>
    </source>
</reference>
<keyword evidence="2" id="KW-1185">Reference proteome</keyword>
<name>A0ABU7AZL9_9TELE</name>
<evidence type="ECO:0000313" key="2">
    <source>
        <dbReference type="Proteomes" id="UP001345963"/>
    </source>
</evidence>
<organism evidence="1 2">
    <name type="scientific">Ataeniobius toweri</name>
    <dbReference type="NCBI Taxonomy" id="208326"/>
    <lineage>
        <taxon>Eukaryota</taxon>
        <taxon>Metazoa</taxon>
        <taxon>Chordata</taxon>
        <taxon>Craniata</taxon>
        <taxon>Vertebrata</taxon>
        <taxon>Euteleostomi</taxon>
        <taxon>Actinopterygii</taxon>
        <taxon>Neopterygii</taxon>
        <taxon>Teleostei</taxon>
        <taxon>Neoteleostei</taxon>
        <taxon>Acanthomorphata</taxon>
        <taxon>Ovalentaria</taxon>
        <taxon>Atherinomorphae</taxon>
        <taxon>Cyprinodontiformes</taxon>
        <taxon>Goodeidae</taxon>
        <taxon>Ataeniobius</taxon>
    </lineage>
</organism>
<sequence>MAYFRAWRKRNAEVVALPEDSTDGEDALHGMWEDGISVKEDGASPPLTTAADDDMKISQILYSYLTQNLTMTLCLMNPLQKKLVLIWVRNLLTGPPEMAASGLH</sequence>
<proteinExistence type="predicted"/>
<evidence type="ECO:0000313" key="1">
    <source>
        <dbReference type="EMBL" id="MED6243671.1"/>
    </source>
</evidence>